<dbReference type="AlphaFoldDB" id="A0A1I4TEC4"/>
<dbReference type="Pfam" id="PF03144">
    <property type="entry name" value="GTP_EFTU_D2"/>
    <property type="match status" value="1"/>
</dbReference>
<dbReference type="Gene3D" id="3.30.70.870">
    <property type="entry name" value="Elongation Factor G (Translational Gtpase), domain 3"/>
    <property type="match status" value="1"/>
</dbReference>
<dbReference type="Gene3D" id="3.30.230.10">
    <property type="match status" value="1"/>
</dbReference>
<comment type="function">
    <text evidence="7 8">Catalyzes the GTP-dependent ribosomal translocation step during translation elongation. During this step, the ribosome changes from the pre-translocational (PRE) to the post-translocational (POST) state as the newly formed A-site-bound peptidyl-tRNA and P-site-bound deacylated tRNA move to the P and E sites, respectively. Catalyzes the coordinated movement of the two tRNA molecules, the mRNA and conformational changes in the ribosome.</text>
</comment>
<evidence type="ECO:0000256" key="3">
    <source>
        <dbReference type="ARBA" id="ARBA00022741"/>
    </source>
</evidence>
<feature type="binding site" evidence="8">
    <location>
        <begin position="17"/>
        <end position="24"/>
    </location>
    <ligand>
        <name>GTP</name>
        <dbReference type="ChEBI" id="CHEBI:37565"/>
    </ligand>
</feature>
<evidence type="ECO:0000313" key="11">
    <source>
        <dbReference type="Proteomes" id="UP000183287"/>
    </source>
</evidence>
<dbReference type="InterPro" id="IPR009000">
    <property type="entry name" value="Transl_B-barrel_sf"/>
</dbReference>
<dbReference type="InterPro" id="IPR020568">
    <property type="entry name" value="Ribosomal_Su5_D2-typ_SF"/>
</dbReference>
<dbReference type="GO" id="GO:0097216">
    <property type="term" value="F:guanosine tetraphosphate binding"/>
    <property type="evidence" value="ECO:0007669"/>
    <property type="project" value="UniProtKB-ARBA"/>
</dbReference>
<dbReference type="InterPro" id="IPR004161">
    <property type="entry name" value="EFTu-like_2"/>
</dbReference>
<evidence type="ECO:0000256" key="4">
    <source>
        <dbReference type="ARBA" id="ARBA00022768"/>
    </source>
</evidence>
<dbReference type="NCBIfam" id="NF009381">
    <property type="entry name" value="PRK12740.1-5"/>
    <property type="match status" value="1"/>
</dbReference>
<dbReference type="InterPro" id="IPR035647">
    <property type="entry name" value="EFG_III/V"/>
</dbReference>
<dbReference type="FunFam" id="2.40.30.10:FF:000006">
    <property type="entry name" value="Elongation factor G"/>
    <property type="match status" value="1"/>
</dbReference>
<comment type="subcellular location">
    <subcellularLocation>
        <location evidence="8">Cytoplasm</location>
    </subcellularLocation>
</comment>
<dbReference type="FunFam" id="3.30.70.240:FF:000001">
    <property type="entry name" value="Elongation factor G"/>
    <property type="match status" value="1"/>
</dbReference>
<keyword evidence="4 8" id="KW-0251">Elongation factor</keyword>
<dbReference type="Gene3D" id="3.40.50.300">
    <property type="entry name" value="P-loop containing nucleotide triphosphate hydrolases"/>
    <property type="match status" value="1"/>
</dbReference>
<dbReference type="SUPFAM" id="SSF54980">
    <property type="entry name" value="EF-G C-terminal domain-like"/>
    <property type="match status" value="2"/>
</dbReference>
<dbReference type="CDD" id="cd03713">
    <property type="entry name" value="EFG_mtEFG_C"/>
    <property type="match status" value="1"/>
</dbReference>
<dbReference type="PANTHER" id="PTHR43261:SF1">
    <property type="entry name" value="RIBOSOME-RELEASING FACTOR 2, MITOCHONDRIAL"/>
    <property type="match status" value="1"/>
</dbReference>
<organism evidence="10 11">
    <name type="scientific">Nitrosomonas communis</name>
    <dbReference type="NCBI Taxonomy" id="44574"/>
    <lineage>
        <taxon>Bacteria</taxon>
        <taxon>Pseudomonadati</taxon>
        <taxon>Pseudomonadota</taxon>
        <taxon>Betaproteobacteria</taxon>
        <taxon>Nitrosomonadales</taxon>
        <taxon>Nitrosomonadaceae</taxon>
        <taxon>Nitrosomonas</taxon>
    </lineage>
</organism>
<dbReference type="SUPFAM" id="SSF50447">
    <property type="entry name" value="Translation proteins"/>
    <property type="match status" value="1"/>
</dbReference>
<sequence>MSRKTPIERYRNIGIMAHIDAGKTTTTERVLFYTGVSHKLGEVHDGAATMDWMEQEQERGITITSAATTCFWKGMAGNYPEHRINIIDTPGHVDFTIEVERSLRVLDGACTVFCAVGGVQPQTETVWRQANKYKVPRLAFVNKMDRSGANFMRVQEQIKTRLKANPVPIQLPIGAEDKFEGIVDLLKMKAIHWNDATQGTKFEEREIPESLKSEAKSWHEKMVESAAEASEELMNKYLEEGALSIEEIKQGLRARTLNNEIVPMLCGSAFKNKGVQAMLDAVVDYLPAPTDIPAIQGTKENGEKDERHATDNEPFASLAFKIATDPYVGQLIFFRVYSGVVTSGDTVYNSVKGRKERIGRLLQMHANQREEIKEVRAGDIAAAVGLKDVVTGDTLCDTEHVVTLERMEFPEPVIHVAVEPKTKNDQEKMGIALNRLAQEDPSFRVRTDEESGQTIISGMGELHLEIIVDRMKREFGVEANVGAPQVAYREAIKKKIEIEGKFIKQSGGRGQYGHVWLRMEPNEAGKGFEFIDEIKGGVVPREYIPAVEKGLQEALGAGVLAGYPVVDVKVALFDGSYHDVDSNENAFKMAASIAFKDGMRKANAVLLEPMMSVEVETPADFMGNVVGDLSSRRGMIQGMDDTMGFKIIRAEVPLAEMFGYSTILRSATQGRATYTMEFKHYAEAPKSVAEAIINKSK</sequence>
<keyword evidence="3 8" id="KW-0547">Nucleotide-binding</keyword>
<dbReference type="GO" id="GO:0003746">
    <property type="term" value="F:translation elongation factor activity"/>
    <property type="evidence" value="ECO:0007669"/>
    <property type="project" value="UniProtKB-UniRule"/>
</dbReference>
<accession>A0A1I4TEC4</accession>
<evidence type="ECO:0000256" key="7">
    <source>
        <dbReference type="ARBA" id="ARBA00024731"/>
    </source>
</evidence>
<evidence type="ECO:0000256" key="2">
    <source>
        <dbReference type="ARBA" id="ARBA00017872"/>
    </source>
</evidence>
<dbReference type="SUPFAM" id="SSF54211">
    <property type="entry name" value="Ribosomal protein S5 domain 2-like"/>
    <property type="match status" value="1"/>
</dbReference>
<dbReference type="PROSITE" id="PS51722">
    <property type="entry name" value="G_TR_2"/>
    <property type="match status" value="1"/>
</dbReference>
<dbReference type="InterPro" id="IPR005517">
    <property type="entry name" value="Transl_elong_EFG/EF2_IV"/>
</dbReference>
<dbReference type="InterPro" id="IPR027417">
    <property type="entry name" value="P-loop_NTPase"/>
</dbReference>
<evidence type="ECO:0000256" key="8">
    <source>
        <dbReference type="HAMAP-Rule" id="MF_00054"/>
    </source>
</evidence>
<dbReference type="SUPFAM" id="SSF52540">
    <property type="entry name" value="P-loop containing nucleoside triphosphate hydrolases"/>
    <property type="match status" value="1"/>
</dbReference>
<dbReference type="InterPro" id="IPR047872">
    <property type="entry name" value="EFG_IV"/>
</dbReference>
<dbReference type="InterPro" id="IPR041095">
    <property type="entry name" value="EFG_II"/>
</dbReference>
<dbReference type="Pfam" id="PF14492">
    <property type="entry name" value="EFG_III"/>
    <property type="match status" value="1"/>
</dbReference>
<dbReference type="Pfam" id="PF03764">
    <property type="entry name" value="EFG_IV"/>
    <property type="match status" value="1"/>
</dbReference>
<dbReference type="Gene3D" id="3.30.70.240">
    <property type="match status" value="1"/>
</dbReference>
<dbReference type="NCBIfam" id="TIGR00484">
    <property type="entry name" value="EF-G"/>
    <property type="match status" value="1"/>
</dbReference>
<dbReference type="Proteomes" id="UP000183287">
    <property type="component" value="Unassembled WGS sequence"/>
</dbReference>
<dbReference type="STRING" id="44574.AAW31_16715"/>
<dbReference type="InterPro" id="IPR031157">
    <property type="entry name" value="G_TR_CS"/>
</dbReference>
<evidence type="ECO:0000256" key="6">
    <source>
        <dbReference type="ARBA" id="ARBA00023134"/>
    </source>
</evidence>
<keyword evidence="11" id="KW-1185">Reference proteome</keyword>
<dbReference type="PRINTS" id="PR00315">
    <property type="entry name" value="ELONGATNFCT"/>
</dbReference>
<dbReference type="InterPro" id="IPR035649">
    <property type="entry name" value="EFG_V"/>
</dbReference>
<dbReference type="GO" id="GO:0003924">
    <property type="term" value="F:GTPase activity"/>
    <property type="evidence" value="ECO:0007669"/>
    <property type="project" value="InterPro"/>
</dbReference>
<keyword evidence="5 8" id="KW-0648">Protein biosynthesis</keyword>
<dbReference type="InterPro" id="IPR004540">
    <property type="entry name" value="Transl_elong_EFG/EF2"/>
</dbReference>
<evidence type="ECO:0000256" key="5">
    <source>
        <dbReference type="ARBA" id="ARBA00022917"/>
    </source>
</evidence>
<dbReference type="GO" id="GO:0005737">
    <property type="term" value="C:cytoplasm"/>
    <property type="evidence" value="ECO:0007669"/>
    <property type="project" value="UniProtKB-SubCell"/>
</dbReference>
<dbReference type="InterPro" id="IPR005225">
    <property type="entry name" value="Small_GTP-bd"/>
</dbReference>
<proteinExistence type="inferred from homology"/>
<dbReference type="FunFam" id="3.40.50.300:FF:000029">
    <property type="entry name" value="Elongation factor G"/>
    <property type="match status" value="1"/>
</dbReference>
<dbReference type="Pfam" id="PF00679">
    <property type="entry name" value="EFG_C"/>
    <property type="match status" value="1"/>
</dbReference>
<dbReference type="Gene3D" id="2.40.30.10">
    <property type="entry name" value="Translation factors"/>
    <property type="match status" value="1"/>
</dbReference>
<name>A0A1I4TEC4_9PROT</name>
<evidence type="ECO:0000313" key="10">
    <source>
        <dbReference type="EMBL" id="SFM75069.1"/>
    </source>
</evidence>
<evidence type="ECO:0000259" key="9">
    <source>
        <dbReference type="PROSITE" id="PS51722"/>
    </source>
</evidence>
<dbReference type="PANTHER" id="PTHR43261">
    <property type="entry name" value="TRANSLATION ELONGATION FACTOR G-RELATED"/>
    <property type="match status" value="1"/>
</dbReference>
<dbReference type="CDD" id="cd16262">
    <property type="entry name" value="EFG_III"/>
    <property type="match status" value="1"/>
</dbReference>
<reference evidence="11" key="1">
    <citation type="submission" date="2016-10" db="EMBL/GenBank/DDBJ databases">
        <authorList>
            <person name="Varghese N."/>
            <person name="Submissions S."/>
        </authorList>
    </citation>
    <scope>NUCLEOTIDE SEQUENCE [LARGE SCALE GENOMIC DNA]</scope>
    <source>
        <strain evidence="11">Nm44</strain>
    </source>
</reference>
<dbReference type="InterPro" id="IPR014721">
    <property type="entry name" value="Ribsml_uS5_D2-typ_fold_subgr"/>
</dbReference>
<protein>
    <recommendedName>
        <fullName evidence="2 8">Elongation factor G</fullName>
        <shortName evidence="8">EF-G</shortName>
    </recommendedName>
</protein>
<dbReference type="InterPro" id="IPR000795">
    <property type="entry name" value="T_Tr_GTP-bd_dom"/>
</dbReference>
<dbReference type="NCBIfam" id="TIGR00231">
    <property type="entry name" value="small_GTP"/>
    <property type="match status" value="1"/>
</dbReference>
<dbReference type="RefSeq" id="WP_074906458.1">
    <property type="nucleotide sequence ID" value="NZ_FOUB01000050.1"/>
</dbReference>
<dbReference type="CDD" id="cd04088">
    <property type="entry name" value="EFG_mtEFG_II"/>
    <property type="match status" value="1"/>
</dbReference>
<dbReference type="FunFam" id="3.30.70.870:FF:000001">
    <property type="entry name" value="Elongation factor G"/>
    <property type="match status" value="1"/>
</dbReference>
<dbReference type="InterPro" id="IPR009022">
    <property type="entry name" value="EFG_III"/>
</dbReference>
<keyword evidence="6 8" id="KW-0342">GTP-binding</keyword>
<dbReference type="HAMAP" id="MF_00054_B">
    <property type="entry name" value="EF_G_EF_2_B"/>
    <property type="match status" value="1"/>
</dbReference>
<dbReference type="CDD" id="cd01434">
    <property type="entry name" value="EFG_mtEFG1_IV"/>
    <property type="match status" value="1"/>
</dbReference>
<dbReference type="PROSITE" id="PS00301">
    <property type="entry name" value="G_TR_1"/>
    <property type="match status" value="1"/>
</dbReference>
<dbReference type="SMART" id="SM00889">
    <property type="entry name" value="EFG_IV"/>
    <property type="match status" value="1"/>
</dbReference>
<gene>
    <name evidence="8" type="primary">fusA</name>
    <name evidence="10" type="ORF">SAMN05421863_10502</name>
</gene>
<keyword evidence="8" id="KW-0963">Cytoplasm</keyword>
<dbReference type="GO" id="GO:0032790">
    <property type="term" value="P:ribosome disassembly"/>
    <property type="evidence" value="ECO:0007669"/>
    <property type="project" value="TreeGrafter"/>
</dbReference>
<comment type="similarity">
    <text evidence="1 8">Belongs to the TRAFAC class translation factor GTPase superfamily. Classic translation factor GTPase family. EF-G/EF-2 subfamily.</text>
</comment>
<dbReference type="CDD" id="cd01886">
    <property type="entry name" value="EF-G"/>
    <property type="match status" value="1"/>
</dbReference>
<feature type="binding site" evidence="8">
    <location>
        <begin position="88"/>
        <end position="92"/>
    </location>
    <ligand>
        <name>GTP</name>
        <dbReference type="ChEBI" id="CHEBI:37565"/>
    </ligand>
</feature>
<dbReference type="GO" id="GO:0005525">
    <property type="term" value="F:GTP binding"/>
    <property type="evidence" value="ECO:0007669"/>
    <property type="project" value="UniProtKB-UniRule"/>
</dbReference>
<dbReference type="EMBL" id="FOUB01000050">
    <property type="protein sequence ID" value="SFM75069.1"/>
    <property type="molecule type" value="Genomic_DNA"/>
</dbReference>
<dbReference type="NCBIfam" id="NF009379">
    <property type="entry name" value="PRK12740.1-3"/>
    <property type="match status" value="1"/>
</dbReference>
<dbReference type="InterPro" id="IPR000640">
    <property type="entry name" value="EFG_V-like"/>
</dbReference>
<evidence type="ECO:0000256" key="1">
    <source>
        <dbReference type="ARBA" id="ARBA00005870"/>
    </source>
</evidence>
<feature type="binding site" evidence="8">
    <location>
        <begin position="142"/>
        <end position="145"/>
    </location>
    <ligand>
        <name>GTP</name>
        <dbReference type="ChEBI" id="CHEBI:37565"/>
    </ligand>
</feature>
<dbReference type="Pfam" id="PF00009">
    <property type="entry name" value="GTP_EFTU"/>
    <property type="match status" value="1"/>
</dbReference>
<feature type="domain" description="Tr-type G" evidence="9">
    <location>
        <begin position="8"/>
        <end position="290"/>
    </location>
</feature>
<dbReference type="OrthoDB" id="9804431at2"/>
<dbReference type="FunFam" id="3.30.230.10:FF:000003">
    <property type="entry name" value="Elongation factor G"/>
    <property type="match status" value="1"/>
</dbReference>
<dbReference type="SMART" id="SM00838">
    <property type="entry name" value="EFG_C"/>
    <property type="match status" value="1"/>
</dbReference>